<gene>
    <name evidence="4" type="ORF">GCM10022394_22800</name>
</gene>
<proteinExistence type="inferred from homology"/>
<dbReference type="CDD" id="cd01298">
    <property type="entry name" value="ATZ_TRZ_like"/>
    <property type="match status" value="1"/>
</dbReference>
<dbReference type="Proteomes" id="UP001500795">
    <property type="component" value="Unassembled WGS sequence"/>
</dbReference>
<organism evidence="4 5">
    <name type="scientific">Zobellella aerophila</name>
    <dbReference type="NCBI Taxonomy" id="870480"/>
    <lineage>
        <taxon>Bacteria</taxon>
        <taxon>Pseudomonadati</taxon>
        <taxon>Pseudomonadota</taxon>
        <taxon>Gammaproteobacteria</taxon>
        <taxon>Aeromonadales</taxon>
        <taxon>Aeromonadaceae</taxon>
        <taxon>Zobellella</taxon>
    </lineage>
</organism>
<accession>A0ABP6W1H7</accession>
<dbReference type="Gene3D" id="2.30.40.10">
    <property type="entry name" value="Urease, subunit C, domain 1"/>
    <property type="match status" value="1"/>
</dbReference>
<dbReference type="RefSeq" id="WP_344958033.1">
    <property type="nucleotide sequence ID" value="NZ_BAABCX010000002.1"/>
</dbReference>
<keyword evidence="5" id="KW-1185">Reference proteome</keyword>
<evidence type="ECO:0000313" key="4">
    <source>
        <dbReference type="EMBL" id="GAA3542263.1"/>
    </source>
</evidence>
<evidence type="ECO:0000256" key="1">
    <source>
        <dbReference type="ARBA" id="ARBA00006745"/>
    </source>
</evidence>
<evidence type="ECO:0000259" key="3">
    <source>
        <dbReference type="Pfam" id="PF01979"/>
    </source>
</evidence>
<dbReference type="InterPro" id="IPR032466">
    <property type="entry name" value="Metal_Hydrolase"/>
</dbReference>
<dbReference type="Pfam" id="PF01979">
    <property type="entry name" value="Amidohydro_1"/>
    <property type="match status" value="1"/>
</dbReference>
<evidence type="ECO:0000313" key="5">
    <source>
        <dbReference type="Proteomes" id="UP001500795"/>
    </source>
</evidence>
<dbReference type="PANTHER" id="PTHR43794:SF11">
    <property type="entry name" value="AMIDOHYDROLASE-RELATED DOMAIN-CONTAINING PROTEIN"/>
    <property type="match status" value="1"/>
</dbReference>
<dbReference type="NCBIfam" id="NF006055">
    <property type="entry name" value="PRK08203.1"/>
    <property type="match status" value="1"/>
</dbReference>
<dbReference type="SUPFAM" id="SSF51556">
    <property type="entry name" value="Metallo-dependent hydrolases"/>
    <property type="match status" value="1"/>
</dbReference>
<dbReference type="InterPro" id="IPR006680">
    <property type="entry name" value="Amidohydro-rel"/>
</dbReference>
<dbReference type="Gene3D" id="3.20.20.140">
    <property type="entry name" value="Metal-dependent hydrolases"/>
    <property type="match status" value="1"/>
</dbReference>
<comment type="similarity">
    <text evidence="1">Belongs to the metallo-dependent hydrolases superfamily. ATZ/TRZ family.</text>
</comment>
<dbReference type="SUPFAM" id="SSF51338">
    <property type="entry name" value="Composite domain of metallo-dependent hydrolases"/>
    <property type="match status" value="2"/>
</dbReference>
<reference evidence="5" key="1">
    <citation type="journal article" date="2019" name="Int. J. Syst. Evol. Microbiol.">
        <title>The Global Catalogue of Microorganisms (GCM) 10K type strain sequencing project: providing services to taxonomists for standard genome sequencing and annotation.</title>
        <authorList>
            <consortium name="The Broad Institute Genomics Platform"/>
            <consortium name="The Broad Institute Genome Sequencing Center for Infectious Disease"/>
            <person name="Wu L."/>
            <person name="Ma J."/>
        </authorList>
    </citation>
    <scope>NUCLEOTIDE SEQUENCE [LARGE SCALE GENOMIC DNA]</scope>
    <source>
        <strain evidence="5">JCM 17110</strain>
    </source>
</reference>
<dbReference type="InterPro" id="IPR011059">
    <property type="entry name" value="Metal-dep_hydrolase_composite"/>
</dbReference>
<dbReference type="InterPro" id="IPR050287">
    <property type="entry name" value="MTA/SAH_deaminase"/>
</dbReference>
<keyword evidence="2" id="KW-0378">Hydrolase</keyword>
<evidence type="ECO:0000256" key="2">
    <source>
        <dbReference type="ARBA" id="ARBA00022801"/>
    </source>
</evidence>
<dbReference type="PANTHER" id="PTHR43794">
    <property type="entry name" value="AMINOHYDROLASE SSNA-RELATED"/>
    <property type="match status" value="1"/>
</dbReference>
<protein>
    <submittedName>
        <fullName evidence="4">8-oxoguanine deaminase</fullName>
    </submittedName>
</protein>
<sequence>MQNPNALWIKHPLAALSPSYSGGVVIKEGKVAELVAAGQQPTLPVDATFDAREHVLLPGLVNAHHHFYQTLTRAHPVALNKELFSWLVSLYPVWARLHPEMVEVSTQLALSELLLSGCTTASDHHYLFPQGLEDAIDIQLAQAERLGVRVHLTRGSMSLGQEQGGLPPQSTVQSEATILADSERLIRRYHSAEPGAMSRVALAPCSPFSVSSELMKASSELATRYGVQLHTHLAETHDETEFCLKMFGMRPVDYLESVGWLNDRVWLAHGIHFNEEEIRRLGKAGVGIAHCPSSNMLLASGQCPTLDLEAAGCPVGIGVDGSASNDCSNMILEVRQALLLQRLRYGARRITHQKVLEWATRGSAACLGRDDIGELAVGKQADLALFKLDEIQFAGAGDPLAALLLCGAHRADRMMVAGKWRVIDGAICNLDIEALKARQRELAAKLL</sequence>
<comment type="caution">
    <text evidence="4">The sequence shown here is derived from an EMBL/GenBank/DDBJ whole genome shotgun (WGS) entry which is preliminary data.</text>
</comment>
<name>A0ABP6W1H7_9GAMM</name>
<dbReference type="EMBL" id="BAABCX010000002">
    <property type="protein sequence ID" value="GAA3542263.1"/>
    <property type="molecule type" value="Genomic_DNA"/>
</dbReference>
<feature type="domain" description="Amidohydrolase-related" evidence="3">
    <location>
        <begin position="55"/>
        <end position="390"/>
    </location>
</feature>